<dbReference type="AlphaFoldDB" id="A0A8J2FRB9"/>
<organism evidence="1 2">
    <name type="scientific">Candidatus Methylacidithermus pantelleriae</name>
    <dbReference type="NCBI Taxonomy" id="2744239"/>
    <lineage>
        <taxon>Bacteria</taxon>
        <taxon>Pseudomonadati</taxon>
        <taxon>Verrucomicrobiota</taxon>
        <taxon>Methylacidiphilae</taxon>
        <taxon>Methylacidiphilales</taxon>
        <taxon>Methylacidiphilaceae</taxon>
        <taxon>Candidatus Methylacidithermus</taxon>
    </lineage>
</organism>
<keyword evidence="2" id="KW-1185">Reference proteome</keyword>
<evidence type="ECO:0000313" key="1">
    <source>
        <dbReference type="EMBL" id="CAF0689586.1"/>
    </source>
</evidence>
<proteinExistence type="predicted"/>
<dbReference type="Proteomes" id="UP000663859">
    <property type="component" value="Unassembled WGS sequence"/>
</dbReference>
<dbReference type="EMBL" id="CAJNOB010000001">
    <property type="protein sequence ID" value="CAF0689586.1"/>
    <property type="molecule type" value="Genomic_DNA"/>
</dbReference>
<name>A0A8J2FRB9_9BACT</name>
<reference evidence="1" key="1">
    <citation type="submission" date="2021-02" db="EMBL/GenBank/DDBJ databases">
        <authorList>
            <person name="Cremers G."/>
            <person name="Picone N."/>
        </authorList>
    </citation>
    <scope>NUCLEOTIDE SEQUENCE</scope>
    <source>
        <strain evidence="1">PQ17</strain>
    </source>
</reference>
<evidence type="ECO:0000313" key="2">
    <source>
        <dbReference type="Proteomes" id="UP000663859"/>
    </source>
</evidence>
<gene>
    <name evidence="1" type="ORF">MPNT_10271</name>
</gene>
<comment type="caution">
    <text evidence="1">The sequence shown here is derived from an EMBL/GenBank/DDBJ whole genome shotgun (WGS) entry which is preliminary data.</text>
</comment>
<sequence>MHAVAVRRDRVPLYARVCTNADHKAGGKRQLIWVLPVGFSGKLLGIVKAVKEVGSGMKGHRRGRVGQVSVGQVSDLQRFASSGSSSSTG</sequence>
<accession>A0A8J2FRB9</accession>
<protein>
    <submittedName>
        <fullName evidence="1">Uncharacterized protein</fullName>
    </submittedName>
</protein>